<dbReference type="PANTHER" id="PTHR43317">
    <property type="entry name" value="THERMOSPERMINE SYNTHASE ACAULIS5"/>
    <property type="match status" value="1"/>
</dbReference>
<dbReference type="InterPro" id="IPR029063">
    <property type="entry name" value="SAM-dependent_MTases_sf"/>
</dbReference>
<dbReference type="GO" id="GO:0008168">
    <property type="term" value="F:methyltransferase activity"/>
    <property type="evidence" value="ECO:0007669"/>
    <property type="project" value="UniProtKB-KW"/>
</dbReference>
<accession>A0A7C2VM94</accession>
<dbReference type="Gene3D" id="3.40.50.150">
    <property type="entry name" value="Vaccinia Virus protein VP39"/>
    <property type="match status" value="1"/>
</dbReference>
<protein>
    <submittedName>
        <fullName evidence="2">Methyltransferase</fullName>
    </submittedName>
</protein>
<comment type="caution">
    <text evidence="2">The sequence shown here is derived from an EMBL/GenBank/DDBJ whole genome shotgun (WGS) entry which is preliminary data.</text>
</comment>
<dbReference type="GO" id="GO:0006596">
    <property type="term" value="P:polyamine biosynthetic process"/>
    <property type="evidence" value="ECO:0007669"/>
    <property type="project" value="UniProtKB-KW"/>
</dbReference>
<dbReference type="PANTHER" id="PTHR43317:SF1">
    <property type="entry name" value="THERMOSPERMINE SYNTHASE ACAULIS5"/>
    <property type="match status" value="1"/>
</dbReference>
<reference evidence="2" key="1">
    <citation type="journal article" date="2020" name="mSystems">
        <title>Genome- and Community-Level Interaction Insights into Carbon Utilization and Element Cycling Functions of Hydrothermarchaeota in Hydrothermal Sediment.</title>
        <authorList>
            <person name="Zhou Z."/>
            <person name="Liu Y."/>
            <person name="Xu W."/>
            <person name="Pan J."/>
            <person name="Luo Z.H."/>
            <person name="Li M."/>
        </authorList>
    </citation>
    <scope>NUCLEOTIDE SEQUENCE [LARGE SCALE GENOMIC DNA]</scope>
    <source>
        <strain evidence="2">SpSt-16</strain>
    </source>
</reference>
<dbReference type="SUPFAM" id="SSF53335">
    <property type="entry name" value="S-adenosyl-L-methionine-dependent methyltransferases"/>
    <property type="match status" value="1"/>
</dbReference>
<organism evidence="2">
    <name type="scientific">Ignisphaera aggregans</name>
    <dbReference type="NCBI Taxonomy" id="334771"/>
    <lineage>
        <taxon>Archaea</taxon>
        <taxon>Thermoproteota</taxon>
        <taxon>Thermoprotei</taxon>
        <taxon>Desulfurococcales</taxon>
        <taxon>Desulfurococcaceae</taxon>
        <taxon>Ignisphaera</taxon>
    </lineage>
</organism>
<name>A0A7C2VM94_9CREN</name>
<dbReference type="Pfam" id="PF01564">
    <property type="entry name" value="Spermine_synth"/>
    <property type="match status" value="1"/>
</dbReference>
<keyword evidence="2" id="KW-0808">Transferase</keyword>
<evidence type="ECO:0000256" key="1">
    <source>
        <dbReference type="ARBA" id="ARBA00023115"/>
    </source>
</evidence>
<dbReference type="EMBL" id="DSGT01000009">
    <property type="protein sequence ID" value="HEW53127.1"/>
    <property type="molecule type" value="Genomic_DNA"/>
</dbReference>
<proteinExistence type="predicted"/>
<dbReference type="CDD" id="cd02440">
    <property type="entry name" value="AdoMet_MTases"/>
    <property type="match status" value="1"/>
</dbReference>
<keyword evidence="2" id="KW-0489">Methyltransferase</keyword>
<gene>
    <name evidence="2" type="ORF">ENO77_03025</name>
</gene>
<keyword evidence="1" id="KW-0620">Polyamine biosynthesis</keyword>
<dbReference type="GO" id="GO:0032259">
    <property type="term" value="P:methylation"/>
    <property type="evidence" value="ECO:0007669"/>
    <property type="project" value="UniProtKB-KW"/>
</dbReference>
<evidence type="ECO:0000313" key="2">
    <source>
        <dbReference type="EMBL" id="HEW53127.1"/>
    </source>
</evidence>
<dbReference type="AlphaFoldDB" id="A0A7C2VM94"/>
<sequence length="290" mass="32660">MNCYKFRYIEGIVLTWWNAQEIIGAARKGLNRIEIVADLGLRRTLVEIRGTYVIINGDQFDIEILENFREGFAYKIVEGGIRRLDTYSDGSYYKIRPVAPNVAPTIEINGIHMHRIQGVDPWRDALAKVKSAGKKIWGADVLDICTGLGYTAIAGLALGARTVTTIEVDRNVLFLASHNPWSKGLEDPRIRIVVGDAFNVLDYLEAESYGVVVHDPPRFEVAGDLYSLSFYKKIYRVLRRGGVLVHYTGTPGRHSNIDILKGIKSRLAKAGFDDIRWIDEIQGFKAYKIV</sequence>